<dbReference type="Pfam" id="PF04127">
    <property type="entry name" value="DFP"/>
    <property type="match status" value="1"/>
</dbReference>
<evidence type="ECO:0000259" key="6">
    <source>
        <dbReference type="Pfam" id="PF04127"/>
    </source>
</evidence>
<dbReference type="SUPFAM" id="SSF52507">
    <property type="entry name" value="Homo-oligomeric flavin-containing Cys decarboxylases, HFCD"/>
    <property type="match status" value="1"/>
</dbReference>
<evidence type="ECO:0000256" key="3">
    <source>
        <dbReference type="HAMAP-Rule" id="MF_02225"/>
    </source>
</evidence>
<comment type="catalytic activity">
    <reaction evidence="3 4">
        <text>N-[(R)-4-phosphopantothenoyl]-L-cysteine + H(+) = (R)-4'-phosphopantetheine + CO2</text>
        <dbReference type="Rhea" id="RHEA:16793"/>
        <dbReference type="ChEBI" id="CHEBI:15378"/>
        <dbReference type="ChEBI" id="CHEBI:16526"/>
        <dbReference type="ChEBI" id="CHEBI:59458"/>
        <dbReference type="ChEBI" id="CHEBI:61723"/>
        <dbReference type="EC" id="4.1.1.36"/>
    </reaction>
</comment>
<keyword evidence="1 3" id="KW-0210">Decarboxylase</keyword>
<feature type="binding site" evidence="3">
    <location>
        <position position="273"/>
    </location>
    <ligand>
        <name>CTP</name>
        <dbReference type="ChEBI" id="CHEBI:37563"/>
    </ligand>
</feature>
<feature type="domain" description="Flavoprotein" evidence="5">
    <location>
        <begin position="2"/>
        <end position="175"/>
    </location>
</feature>
<dbReference type="GO" id="GO:0046872">
    <property type="term" value="F:metal ion binding"/>
    <property type="evidence" value="ECO:0007669"/>
    <property type="project" value="UniProtKB-KW"/>
</dbReference>
<feature type="binding site" evidence="3">
    <location>
        <position position="283"/>
    </location>
    <ligand>
        <name>CTP</name>
        <dbReference type="ChEBI" id="CHEBI:37563"/>
    </ligand>
</feature>
<keyword evidence="3 4" id="KW-0288">FMN</keyword>
<dbReference type="SUPFAM" id="SSF102645">
    <property type="entry name" value="CoaB-like"/>
    <property type="match status" value="1"/>
</dbReference>
<dbReference type="HAMAP" id="MF_02225">
    <property type="entry name" value="CoaBC"/>
    <property type="match status" value="1"/>
</dbReference>
<dbReference type="InterPro" id="IPR003382">
    <property type="entry name" value="Flavoprotein"/>
</dbReference>
<gene>
    <name evidence="3" type="primary">coaBC</name>
    <name evidence="7" type="ORF">C8D97_10976</name>
</gene>
<comment type="catalytic activity">
    <reaction evidence="3 4">
        <text>(R)-4'-phosphopantothenate + L-cysteine + CTP = N-[(R)-4-phosphopantothenoyl]-L-cysteine + CMP + diphosphate + H(+)</text>
        <dbReference type="Rhea" id="RHEA:19397"/>
        <dbReference type="ChEBI" id="CHEBI:10986"/>
        <dbReference type="ChEBI" id="CHEBI:15378"/>
        <dbReference type="ChEBI" id="CHEBI:33019"/>
        <dbReference type="ChEBI" id="CHEBI:35235"/>
        <dbReference type="ChEBI" id="CHEBI:37563"/>
        <dbReference type="ChEBI" id="CHEBI:59458"/>
        <dbReference type="ChEBI" id="CHEBI:60377"/>
        <dbReference type="EC" id="6.3.2.5"/>
    </reaction>
</comment>
<accession>A0A316FK59</accession>
<dbReference type="Pfam" id="PF02441">
    <property type="entry name" value="Flavoprotein"/>
    <property type="match status" value="1"/>
</dbReference>
<comment type="similarity">
    <text evidence="3 4">In the N-terminal section; belongs to the HFCD (homo-oligomeric flavin containing Cys decarboxylase) superfamily.</text>
</comment>
<dbReference type="GO" id="GO:0015937">
    <property type="term" value="P:coenzyme A biosynthetic process"/>
    <property type="evidence" value="ECO:0007669"/>
    <property type="project" value="UniProtKB-UniRule"/>
</dbReference>
<organism evidence="7 8">
    <name type="scientific">Pleionea mediterranea</name>
    <dbReference type="NCBI Taxonomy" id="523701"/>
    <lineage>
        <taxon>Bacteria</taxon>
        <taxon>Pseudomonadati</taxon>
        <taxon>Pseudomonadota</taxon>
        <taxon>Gammaproteobacteria</taxon>
        <taxon>Oceanospirillales</taxon>
        <taxon>Pleioneaceae</taxon>
        <taxon>Pleionea</taxon>
    </lineage>
</organism>
<dbReference type="UniPathway" id="UPA00241">
    <property type="reaction ID" value="UER00353"/>
</dbReference>
<name>A0A316FK59_9GAMM</name>
<evidence type="ECO:0000256" key="2">
    <source>
        <dbReference type="ARBA" id="ARBA00023239"/>
    </source>
</evidence>
<dbReference type="OrthoDB" id="9802554at2"/>
<comment type="pathway">
    <text evidence="3 4">Cofactor biosynthesis; coenzyme A biosynthesis; CoA from (R)-pantothenate: step 3/5.</text>
</comment>
<dbReference type="GO" id="GO:0010181">
    <property type="term" value="F:FMN binding"/>
    <property type="evidence" value="ECO:0007669"/>
    <property type="project" value="UniProtKB-UniRule"/>
</dbReference>
<dbReference type="GO" id="GO:0004632">
    <property type="term" value="F:phosphopantothenate--cysteine ligase activity"/>
    <property type="evidence" value="ECO:0007669"/>
    <property type="project" value="UniProtKB-UniRule"/>
</dbReference>
<feature type="binding site" evidence="3">
    <location>
        <begin position="299"/>
        <end position="302"/>
    </location>
    <ligand>
        <name>CTP</name>
        <dbReference type="ChEBI" id="CHEBI:37563"/>
    </ligand>
</feature>
<comment type="pathway">
    <text evidence="3 4">Cofactor biosynthesis; coenzyme A biosynthesis; CoA from (R)-pantothenate: step 2/5.</text>
</comment>
<comment type="cofactor">
    <cofactor evidence="3">
        <name>Mg(2+)</name>
        <dbReference type="ChEBI" id="CHEBI:18420"/>
    </cofactor>
</comment>
<keyword evidence="3" id="KW-0460">Magnesium</keyword>
<dbReference type="InterPro" id="IPR035929">
    <property type="entry name" value="CoaB-like_sf"/>
</dbReference>
<keyword evidence="3" id="KW-0479">Metal-binding</keyword>
<dbReference type="InterPro" id="IPR007085">
    <property type="entry name" value="DNA/pantothenate-metab_flavo_C"/>
</dbReference>
<dbReference type="InterPro" id="IPR036551">
    <property type="entry name" value="Flavin_trans-like"/>
</dbReference>
<feature type="active site" description="Proton donor" evidence="3">
    <location>
        <position position="154"/>
    </location>
</feature>
<keyword evidence="3 4" id="KW-0285">Flavoprotein</keyword>
<feature type="binding site" evidence="3">
    <location>
        <position position="331"/>
    </location>
    <ligand>
        <name>CTP</name>
        <dbReference type="ChEBI" id="CHEBI:37563"/>
    </ligand>
</feature>
<sequence>MKNILLGITGGIAAYKSVELCRRLRDVGYQVRVVMTASATEFVTPLTFQAVSGFPVHRDIFDEAAEAAMGHIELARWADRILIAPTTADFIAKLAHGLADDLLSTICLASQASISIAPAMNQQMWQAEATQANLQQLIQRKVQIIGPGVGDQACGEQGPGRMLEPLAIIDELLQPVSQALAGQHWLITAGPTREAIDPVRFLSNNSSGKMGYAIAKAAQRMGAKVTLVSGPVSIDVPAGVSRVAVVTAEQMEQAVMQQVSDADVFVACAAVADYKPAAIAEQKIKKNAKTMEIKLIKNPDILQQVGALKNKPLCIGFAAETENVEYYAKDKLQRKNLDMICANNVAKKDIGFDSEENELVLYCKNGDSVALDQNAKYTIASDLVSEIKNRFF</sequence>
<feature type="region of interest" description="Phosphopantothenate--cysteine ligase" evidence="3">
    <location>
        <begin position="185"/>
        <end position="392"/>
    </location>
</feature>
<comment type="caution">
    <text evidence="3">Lacks conserved residue(s) required for the propagation of feature annotation.</text>
</comment>
<comment type="cofactor">
    <cofactor evidence="3">
        <name>FMN</name>
        <dbReference type="ChEBI" id="CHEBI:58210"/>
    </cofactor>
    <text evidence="3">Binds 1 FMN per subunit.</text>
</comment>
<dbReference type="Proteomes" id="UP000245790">
    <property type="component" value="Unassembled WGS sequence"/>
</dbReference>
<dbReference type="GO" id="GO:0071513">
    <property type="term" value="C:phosphopantothenoylcysteine decarboxylase complex"/>
    <property type="evidence" value="ECO:0007669"/>
    <property type="project" value="TreeGrafter"/>
</dbReference>
<evidence type="ECO:0000256" key="4">
    <source>
        <dbReference type="RuleBase" id="RU364078"/>
    </source>
</evidence>
<feature type="domain" description="DNA/pantothenate metabolism flavoprotein C-terminal" evidence="6">
    <location>
        <begin position="180"/>
        <end position="389"/>
    </location>
</feature>
<evidence type="ECO:0000313" key="8">
    <source>
        <dbReference type="Proteomes" id="UP000245790"/>
    </source>
</evidence>
<comment type="caution">
    <text evidence="7">The sequence shown here is derived from an EMBL/GenBank/DDBJ whole genome shotgun (WGS) entry which is preliminary data.</text>
</comment>
<dbReference type="EC" id="6.3.2.5" evidence="3"/>
<dbReference type="EC" id="4.1.1.36" evidence="3"/>
<dbReference type="Gene3D" id="3.40.50.1950">
    <property type="entry name" value="Flavin prenyltransferase-like"/>
    <property type="match status" value="1"/>
</dbReference>
<protein>
    <recommendedName>
        <fullName evidence="3">Coenzyme A biosynthesis bifunctional protein CoaBC</fullName>
    </recommendedName>
    <alternativeName>
        <fullName evidence="3">DNA/pantothenate metabolism flavoprotein</fullName>
    </alternativeName>
    <alternativeName>
        <fullName evidence="3">Phosphopantothenoylcysteine synthetase/decarboxylase</fullName>
        <shortName evidence="3">PPCS-PPCDC</shortName>
    </alternativeName>
    <domain>
        <recommendedName>
            <fullName evidence="3">Phosphopantothenoylcysteine decarboxylase</fullName>
            <shortName evidence="3">PPC decarboxylase</shortName>
            <shortName evidence="3">PPC-DC</shortName>
            <ecNumber evidence="3">4.1.1.36</ecNumber>
        </recommendedName>
        <alternativeName>
            <fullName evidence="3">CoaC</fullName>
        </alternativeName>
    </domain>
    <domain>
        <recommendedName>
            <fullName evidence="3">Phosphopantothenate--cysteine ligase</fullName>
            <ecNumber evidence="3">6.3.2.5</ecNumber>
        </recommendedName>
        <alternativeName>
            <fullName evidence="3">CoaB</fullName>
        </alternativeName>
        <alternativeName>
            <fullName evidence="3">Phosphopantothenoylcysteine synthetase</fullName>
            <shortName evidence="3">PPC synthetase</shortName>
            <shortName evidence="3">PPC-S</shortName>
        </alternativeName>
    </domain>
</protein>
<dbReference type="PANTHER" id="PTHR14359">
    <property type="entry name" value="HOMO-OLIGOMERIC FLAVIN CONTAINING CYS DECARBOXYLASE FAMILY"/>
    <property type="match status" value="1"/>
</dbReference>
<dbReference type="InterPro" id="IPR005252">
    <property type="entry name" value="CoaBC"/>
</dbReference>
<keyword evidence="3 4" id="KW-0436">Ligase</keyword>
<reference evidence="7 8" key="1">
    <citation type="submission" date="2018-05" db="EMBL/GenBank/DDBJ databases">
        <title>Genomic Encyclopedia of Type Strains, Phase IV (KMG-IV): sequencing the most valuable type-strain genomes for metagenomic binning, comparative biology and taxonomic classification.</title>
        <authorList>
            <person name="Goeker M."/>
        </authorList>
    </citation>
    <scope>NUCLEOTIDE SEQUENCE [LARGE SCALE GENOMIC DNA]</scope>
    <source>
        <strain evidence="7 8">DSM 25350</strain>
    </source>
</reference>
<keyword evidence="3" id="KW-0511">Multifunctional enzyme</keyword>
<dbReference type="NCBIfam" id="TIGR00521">
    <property type="entry name" value="coaBC_dfp"/>
    <property type="match status" value="1"/>
</dbReference>
<evidence type="ECO:0000313" key="7">
    <source>
        <dbReference type="EMBL" id="PWK48525.1"/>
    </source>
</evidence>
<feature type="region of interest" description="Phosphopantothenoylcysteine decarboxylase" evidence="3">
    <location>
        <begin position="1"/>
        <end position="184"/>
    </location>
</feature>
<comment type="function">
    <text evidence="4">Catalyzes two steps in the biosynthesis of coenzyme A. In the first step cysteine is conjugated to 4'-phosphopantothenate to form 4-phosphopantothenoylcysteine, in the latter compound is decarboxylated to form 4'-phosphopantotheine.</text>
</comment>
<dbReference type="RefSeq" id="WP_109764197.1">
    <property type="nucleotide sequence ID" value="NZ_QGGU01000009.1"/>
</dbReference>
<comment type="function">
    <text evidence="3">Catalyzes two sequential steps in the biosynthesis of coenzyme A. In the first step cysteine is conjugated to 4'-phosphopantothenate to form 4-phosphopantothenoylcysteine. In the second step the latter compound is decarboxylated to form 4'-phosphopantotheine.</text>
</comment>
<dbReference type="PANTHER" id="PTHR14359:SF6">
    <property type="entry name" value="PHOSPHOPANTOTHENOYLCYSTEINE DECARBOXYLASE"/>
    <property type="match status" value="1"/>
</dbReference>
<dbReference type="GO" id="GO:0015941">
    <property type="term" value="P:pantothenate catabolic process"/>
    <property type="evidence" value="ECO:0007669"/>
    <property type="project" value="InterPro"/>
</dbReference>
<dbReference type="Gene3D" id="3.40.50.10300">
    <property type="entry name" value="CoaB-like"/>
    <property type="match status" value="1"/>
</dbReference>
<dbReference type="GO" id="GO:0004633">
    <property type="term" value="F:phosphopantothenoylcysteine decarboxylase activity"/>
    <property type="evidence" value="ECO:0007669"/>
    <property type="project" value="UniProtKB-UniRule"/>
</dbReference>
<proteinExistence type="inferred from homology"/>
<dbReference type="EMBL" id="QGGU01000009">
    <property type="protein sequence ID" value="PWK48525.1"/>
    <property type="molecule type" value="Genomic_DNA"/>
</dbReference>
<keyword evidence="8" id="KW-1185">Reference proteome</keyword>
<keyword evidence="2 3" id="KW-0456">Lyase</keyword>
<feature type="binding site" evidence="3">
    <location>
        <position position="335"/>
    </location>
    <ligand>
        <name>CTP</name>
        <dbReference type="ChEBI" id="CHEBI:37563"/>
    </ligand>
</feature>
<comment type="similarity">
    <text evidence="3 4">In the C-terminal section; belongs to the PPC synthetase family.</text>
</comment>
<evidence type="ECO:0000259" key="5">
    <source>
        <dbReference type="Pfam" id="PF02441"/>
    </source>
</evidence>
<feature type="binding site" evidence="3">
    <location>
        <position position="317"/>
    </location>
    <ligand>
        <name>CTP</name>
        <dbReference type="ChEBI" id="CHEBI:37563"/>
    </ligand>
</feature>
<evidence type="ECO:0000256" key="1">
    <source>
        <dbReference type="ARBA" id="ARBA00022793"/>
    </source>
</evidence>
<dbReference type="AlphaFoldDB" id="A0A316FK59"/>